<dbReference type="SUPFAM" id="SSF53474">
    <property type="entry name" value="alpha/beta-Hydrolases"/>
    <property type="match status" value="1"/>
</dbReference>
<gene>
    <name evidence="3" type="ORF">FC96_GL001241</name>
</gene>
<evidence type="ECO:0000313" key="4">
    <source>
        <dbReference type="Proteomes" id="UP000050911"/>
    </source>
</evidence>
<evidence type="ECO:0000256" key="1">
    <source>
        <dbReference type="ARBA" id="ARBA00022801"/>
    </source>
</evidence>
<accession>A0A0R1HR30</accession>
<dbReference type="Proteomes" id="UP000050911">
    <property type="component" value="Unassembled WGS sequence"/>
</dbReference>
<dbReference type="Pfam" id="PF20434">
    <property type="entry name" value="BD-FAE"/>
    <property type="match status" value="1"/>
</dbReference>
<keyword evidence="4" id="KW-1185">Reference proteome</keyword>
<protein>
    <submittedName>
        <fullName evidence="3">Lipase esterase</fullName>
    </submittedName>
</protein>
<organism evidence="3 4">
    <name type="scientific">Secundilactobacillus kimchicus JCM 15530</name>
    <dbReference type="NCBI Taxonomy" id="1302272"/>
    <lineage>
        <taxon>Bacteria</taxon>
        <taxon>Bacillati</taxon>
        <taxon>Bacillota</taxon>
        <taxon>Bacilli</taxon>
        <taxon>Lactobacillales</taxon>
        <taxon>Lactobacillaceae</taxon>
        <taxon>Secundilactobacillus</taxon>
    </lineage>
</organism>
<dbReference type="STRING" id="1302272.FC96_GL001241"/>
<dbReference type="InterPro" id="IPR029058">
    <property type="entry name" value="AB_hydrolase_fold"/>
</dbReference>
<name>A0A0R1HR30_9LACO</name>
<evidence type="ECO:0000313" key="3">
    <source>
        <dbReference type="EMBL" id="KRK48920.1"/>
    </source>
</evidence>
<dbReference type="Gene3D" id="3.40.50.1820">
    <property type="entry name" value="alpha/beta hydrolase"/>
    <property type="match status" value="1"/>
</dbReference>
<dbReference type="GO" id="GO:0016787">
    <property type="term" value="F:hydrolase activity"/>
    <property type="evidence" value="ECO:0007669"/>
    <property type="project" value="UniProtKB-KW"/>
</dbReference>
<dbReference type="PANTHER" id="PTHR48081:SF6">
    <property type="entry name" value="PEPTIDASE S9 PROLYL OLIGOPEPTIDASE CATALYTIC DOMAIN-CONTAINING PROTEIN"/>
    <property type="match status" value="1"/>
</dbReference>
<dbReference type="AlphaFoldDB" id="A0A0R1HR30"/>
<dbReference type="InterPro" id="IPR050300">
    <property type="entry name" value="GDXG_lipolytic_enzyme"/>
</dbReference>
<sequence length="276" mass="30058">MNFLKSGDIMQLISKRLTTDSPATLTGYIQNRSDGPTPKNWPAIIVVPGGSYTHIPQAQAETLALAFNRLGFQSFYLNYTTLSDQSPLLPAPIVDLARAVTVVKQNAADWAIDPNQVVIAGFSVGGHIVALYNDYWNTDWLARDAQSTSTILRPQAVLLGYPVISPQLGFPKDAETIAKWTDTPERFAAEKHVSKTNRPTFAWGTVDDPIVPAVNTGAYTAALATAGVDVEAHFFHHGPHGLALADATTAWDATSNNPHVAHWMTLFSEWYADLQS</sequence>
<comment type="caution">
    <text evidence="3">The sequence shown here is derived from an EMBL/GenBank/DDBJ whole genome shotgun (WGS) entry which is preliminary data.</text>
</comment>
<dbReference type="InterPro" id="IPR049492">
    <property type="entry name" value="BD-FAE-like_dom"/>
</dbReference>
<keyword evidence="1" id="KW-0378">Hydrolase</keyword>
<proteinExistence type="predicted"/>
<evidence type="ECO:0000259" key="2">
    <source>
        <dbReference type="Pfam" id="PF20434"/>
    </source>
</evidence>
<dbReference type="PATRIC" id="fig|1302272.5.peg.1249"/>
<dbReference type="EMBL" id="AZCX01000002">
    <property type="protein sequence ID" value="KRK48920.1"/>
    <property type="molecule type" value="Genomic_DNA"/>
</dbReference>
<dbReference type="PANTHER" id="PTHR48081">
    <property type="entry name" value="AB HYDROLASE SUPERFAMILY PROTEIN C4A8.06C"/>
    <property type="match status" value="1"/>
</dbReference>
<feature type="domain" description="BD-FAE-like" evidence="2">
    <location>
        <begin position="39"/>
        <end position="137"/>
    </location>
</feature>
<reference evidence="3 4" key="1">
    <citation type="journal article" date="2015" name="Genome Announc.">
        <title>Expanding the biotechnology potential of lactobacilli through comparative genomics of 213 strains and associated genera.</title>
        <authorList>
            <person name="Sun Z."/>
            <person name="Harris H.M."/>
            <person name="McCann A."/>
            <person name="Guo C."/>
            <person name="Argimon S."/>
            <person name="Zhang W."/>
            <person name="Yang X."/>
            <person name="Jeffery I.B."/>
            <person name="Cooney J.C."/>
            <person name="Kagawa T.F."/>
            <person name="Liu W."/>
            <person name="Song Y."/>
            <person name="Salvetti E."/>
            <person name="Wrobel A."/>
            <person name="Rasinkangas P."/>
            <person name="Parkhill J."/>
            <person name="Rea M.C."/>
            <person name="O'Sullivan O."/>
            <person name="Ritari J."/>
            <person name="Douillard F.P."/>
            <person name="Paul Ross R."/>
            <person name="Yang R."/>
            <person name="Briner A.E."/>
            <person name="Felis G.E."/>
            <person name="de Vos W.M."/>
            <person name="Barrangou R."/>
            <person name="Klaenhammer T.R."/>
            <person name="Caufield P.W."/>
            <person name="Cui Y."/>
            <person name="Zhang H."/>
            <person name="O'Toole P.W."/>
        </authorList>
    </citation>
    <scope>NUCLEOTIDE SEQUENCE [LARGE SCALE GENOMIC DNA]</scope>
    <source>
        <strain evidence="3 4">JCM 15530</strain>
    </source>
</reference>